<organism evidence="2 3">
    <name type="scientific">Rummeliibacillus stabekisii</name>
    <dbReference type="NCBI Taxonomy" id="241244"/>
    <lineage>
        <taxon>Bacteria</taxon>
        <taxon>Bacillati</taxon>
        <taxon>Bacillota</taxon>
        <taxon>Bacilli</taxon>
        <taxon>Bacillales</taxon>
        <taxon>Caryophanaceae</taxon>
        <taxon>Rummeliibacillus</taxon>
    </lineage>
</organism>
<dbReference type="KEGG" id="rst:ATY39_16155"/>
<dbReference type="Proteomes" id="UP000076021">
    <property type="component" value="Chromosome"/>
</dbReference>
<keyword evidence="1" id="KW-0812">Transmembrane</keyword>
<sequence length="97" mass="11126">MISRLLFNLRLHAGKFRLLGYAVFLDALLAIGDITVYLALPGLFVGILLTSILMVVVRRYAPVFYKIILKRLALLTTVLTVYSCIIFMHYFIWIAPY</sequence>
<accession>A0A143HH07</accession>
<feature type="transmembrane region" description="Helical" evidence="1">
    <location>
        <begin position="73"/>
        <end position="95"/>
    </location>
</feature>
<feature type="transmembrane region" description="Helical" evidence="1">
    <location>
        <begin position="18"/>
        <end position="37"/>
    </location>
</feature>
<keyword evidence="1" id="KW-0472">Membrane</keyword>
<name>A0A143HH07_9BACL</name>
<feature type="transmembrane region" description="Helical" evidence="1">
    <location>
        <begin position="43"/>
        <end position="61"/>
    </location>
</feature>
<gene>
    <name evidence="2" type="ORF">ATY39_16155</name>
</gene>
<reference evidence="2 3" key="1">
    <citation type="journal article" date="2016" name="Genome Announc.">
        <title>Whole-Genome Sequence of Rummeliibacillus stabekisii Strain PP9 Isolated from Antarctic Soil.</title>
        <authorList>
            <person name="da Mota F.F."/>
            <person name="Vollu R.E."/>
            <person name="Jurelevicius D."/>
            <person name="Seldin L."/>
        </authorList>
    </citation>
    <scope>NUCLEOTIDE SEQUENCE [LARGE SCALE GENOMIC DNA]</scope>
    <source>
        <strain evidence="2 3">PP9</strain>
    </source>
</reference>
<keyword evidence="3" id="KW-1185">Reference proteome</keyword>
<dbReference type="AlphaFoldDB" id="A0A143HH07"/>
<proteinExistence type="predicted"/>
<dbReference type="EMBL" id="CP014806">
    <property type="protein sequence ID" value="AMX00776.1"/>
    <property type="molecule type" value="Genomic_DNA"/>
</dbReference>
<reference evidence="3" key="2">
    <citation type="submission" date="2016-03" db="EMBL/GenBank/DDBJ databases">
        <authorList>
            <person name="Ploux O."/>
        </authorList>
    </citation>
    <scope>NUCLEOTIDE SEQUENCE [LARGE SCALE GENOMIC DNA]</scope>
    <source>
        <strain evidence="3">PP9</strain>
    </source>
</reference>
<evidence type="ECO:0000256" key="1">
    <source>
        <dbReference type="SAM" id="Phobius"/>
    </source>
</evidence>
<evidence type="ECO:0000313" key="3">
    <source>
        <dbReference type="Proteomes" id="UP000076021"/>
    </source>
</evidence>
<keyword evidence="1" id="KW-1133">Transmembrane helix</keyword>
<evidence type="ECO:0000313" key="2">
    <source>
        <dbReference type="EMBL" id="AMX00776.1"/>
    </source>
</evidence>
<protein>
    <submittedName>
        <fullName evidence="2">Uncharacterized protein</fullName>
    </submittedName>
</protein>
<dbReference type="STRING" id="241244.ATY39_16155"/>